<dbReference type="PANTHER" id="PTHR11941">
    <property type="entry name" value="ENOYL-COA HYDRATASE-RELATED"/>
    <property type="match status" value="1"/>
</dbReference>
<gene>
    <name evidence="3" type="ORF">METZ01_LOCUS25287</name>
</gene>
<organism evidence="3">
    <name type="scientific">marine metagenome</name>
    <dbReference type="NCBI Taxonomy" id="408172"/>
    <lineage>
        <taxon>unclassified sequences</taxon>
        <taxon>metagenomes</taxon>
        <taxon>ecological metagenomes</taxon>
    </lineage>
</organism>
<evidence type="ECO:0008006" key="4">
    <source>
        <dbReference type="Google" id="ProtNLM"/>
    </source>
</evidence>
<dbReference type="SUPFAM" id="SSF52096">
    <property type="entry name" value="ClpP/crotonase"/>
    <property type="match status" value="1"/>
</dbReference>
<evidence type="ECO:0000256" key="2">
    <source>
        <dbReference type="ARBA" id="ARBA00023239"/>
    </source>
</evidence>
<dbReference type="Gene3D" id="3.90.226.10">
    <property type="entry name" value="2-enoyl-CoA Hydratase, Chain A, domain 1"/>
    <property type="match status" value="1"/>
</dbReference>
<dbReference type="GO" id="GO:0016836">
    <property type="term" value="F:hydro-lyase activity"/>
    <property type="evidence" value="ECO:0007669"/>
    <property type="project" value="UniProtKB-ARBA"/>
</dbReference>
<dbReference type="CDD" id="cd06558">
    <property type="entry name" value="crotonase-like"/>
    <property type="match status" value="1"/>
</dbReference>
<dbReference type="AlphaFoldDB" id="A0A381Q4A7"/>
<dbReference type="GO" id="GO:0006635">
    <property type="term" value="P:fatty acid beta-oxidation"/>
    <property type="evidence" value="ECO:0007669"/>
    <property type="project" value="TreeGrafter"/>
</dbReference>
<dbReference type="FunFam" id="1.10.12.10:FF:000001">
    <property type="entry name" value="Probable enoyl-CoA hydratase, mitochondrial"/>
    <property type="match status" value="1"/>
</dbReference>
<dbReference type="PANTHER" id="PTHR11941:SF54">
    <property type="entry name" value="ENOYL-COA HYDRATASE, MITOCHONDRIAL"/>
    <property type="match status" value="1"/>
</dbReference>
<dbReference type="InterPro" id="IPR014748">
    <property type="entry name" value="Enoyl-CoA_hydra_C"/>
</dbReference>
<feature type="non-terminal residue" evidence="3">
    <location>
        <position position="1"/>
    </location>
</feature>
<keyword evidence="2" id="KW-0456">Lyase</keyword>
<reference evidence="3" key="1">
    <citation type="submission" date="2018-05" db="EMBL/GenBank/DDBJ databases">
        <authorList>
            <person name="Lanie J.A."/>
            <person name="Ng W.-L."/>
            <person name="Kazmierczak K.M."/>
            <person name="Andrzejewski T.M."/>
            <person name="Davidsen T.M."/>
            <person name="Wayne K.J."/>
            <person name="Tettelin H."/>
            <person name="Glass J.I."/>
            <person name="Rusch D."/>
            <person name="Podicherti R."/>
            <person name="Tsui H.-C.T."/>
            <person name="Winkler M.E."/>
        </authorList>
    </citation>
    <scope>NUCLEOTIDE SEQUENCE</scope>
</reference>
<evidence type="ECO:0000256" key="1">
    <source>
        <dbReference type="ARBA" id="ARBA00005254"/>
    </source>
</evidence>
<comment type="similarity">
    <text evidence="1">Belongs to the enoyl-CoA hydratase/isomerase family.</text>
</comment>
<dbReference type="Pfam" id="PF00378">
    <property type="entry name" value="ECH_1"/>
    <property type="match status" value="1"/>
</dbReference>
<dbReference type="Gene3D" id="1.10.12.10">
    <property type="entry name" value="Lyase 2-enoyl-coa Hydratase, Chain A, domain 2"/>
    <property type="match status" value="1"/>
</dbReference>
<proteinExistence type="inferred from homology"/>
<dbReference type="InterPro" id="IPR001753">
    <property type="entry name" value="Enoyl-CoA_hydra/iso"/>
</dbReference>
<accession>A0A381Q4A7</accession>
<name>A0A381Q4A7_9ZZZZ</name>
<evidence type="ECO:0000313" key="3">
    <source>
        <dbReference type="EMBL" id="SUZ72433.1"/>
    </source>
</evidence>
<dbReference type="EMBL" id="UINC01001150">
    <property type="protein sequence ID" value="SUZ72433.1"/>
    <property type="molecule type" value="Genomic_DNA"/>
</dbReference>
<sequence length="216" mass="22987">VARDLSQICEQLREDREPRVAVLRASAPDFCSGPAEDLDPAAISPDPATSLSALRVPLVAFLSGSCVSVGLELALACDIRIATPDSIFSLADAREGTLPMWGGTQRLPRAISHGRATSMLLLGTEIDAPTSRSWGLIHEIADKGDADLTRVVESLLTSGPLALELAKEAIHRGSELSLRDGLRLEGDLNHQLAATEDRAEGLAAFFAKRPPDFSGR</sequence>
<dbReference type="InterPro" id="IPR029045">
    <property type="entry name" value="ClpP/crotonase-like_dom_sf"/>
</dbReference>
<protein>
    <recommendedName>
        <fullName evidence="4">Enoyl-CoA hydratase</fullName>
    </recommendedName>
</protein>